<keyword evidence="2" id="KW-1185">Reference proteome</keyword>
<dbReference type="OrthoDB" id="257102at2"/>
<organism evidence="1 2">
    <name type="scientific">Pirellula staleyi (strain ATCC 27377 / DSM 6068 / ICPB 4128)</name>
    <name type="common">Pirella staleyi</name>
    <dbReference type="NCBI Taxonomy" id="530564"/>
    <lineage>
        <taxon>Bacteria</taxon>
        <taxon>Pseudomonadati</taxon>
        <taxon>Planctomycetota</taxon>
        <taxon>Planctomycetia</taxon>
        <taxon>Pirellulales</taxon>
        <taxon>Pirellulaceae</taxon>
        <taxon>Pirellula</taxon>
    </lineage>
</organism>
<dbReference type="Proteomes" id="UP000001887">
    <property type="component" value="Chromosome"/>
</dbReference>
<protein>
    <submittedName>
        <fullName evidence="1">Uncharacterized protein</fullName>
    </submittedName>
</protein>
<evidence type="ECO:0000313" key="1">
    <source>
        <dbReference type="EMBL" id="ADB17711.1"/>
    </source>
</evidence>
<evidence type="ECO:0000313" key="2">
    <source>
        <dbReference type="Proteomes" id="UP000001887"/>
    </source>
</evidence>
<proteinExistence type="predicted"/>
<sequence length="174" mass="19647">MGCDIHVNVEYRHPVLGYQPVVAGGYFVEPRYELFSALAGVRMEPEESCLIPARGFPCDACFPIFAIAHQLVVADANSQLARLVTDWVLASEVPPGSDVFEAEKELVGMARWIRHPDYHHPSYLSHLETMECLRHFGFDSNSTPPVFLVLTDLLASIDFRFGYPSARLVFWFDN</sequence>
<dbReference type="KEGG" id="psl:Psta_3047"/>
<dbReference type="EMBL" id="CP001848">
    <property type="protein sequence ID" value="ADB17711.1"/>
    <property type="molecule type" value="Genomic_DNA"/>
</dbReference>
<accession>D2R9G1</accession>
<gene>
    <name evidence="1" type="ordered locus">Psta_3047</name>
</gene>
<reference evidence="1 2" key="1">
    <citation type="journal article" date="2009" name="Stand. Genomic Sci.">
        <title>Complete genome sequence of Pirellula staleyi type strain (ATCC 27377).</title>
        <authorList>
            <person name="Clum A."/>
            <person name="Tindall B.J."/>
            <person name="Sikorski J."/>
            <person name="Ivanova N."/>
            <person name="Mavrommatis K."/>
            <person name="Lucas S."/>
            <person name="Glavina del Rio T."/>
            <person name="Nolan M."/>
            <person name="Chen F."/>
            <person name="Tice H."/>
            <person name="Pitluck S."/>
            <person name="Cheng J.F."/>
            <person name="Chertkov O."/>
            <person name="Brettin T."/>
            <person name="Han C."/>
            <person name="Detter J.C."/>
            <person name="Kuske C."/>
            <person name="Bruce D."/>
            <person name="Goodwin L."/>
            <person name="Ovchinikova G."/>
            <person name="Pati A."/>
            <person name="Mikhailova N."/>
            <person name="Chen A."/>
            <person name="Palaniappan K."/>
            <person name="Land M."/>
            <person name="Hauser L."/>
            <person name="Chang Y.J."/>
            <person name="Jeffries C.D."/>
            <person name="Chain P."/>
            <person name="Rohde M."/>
            <person name="Goker M."/>
            <person name="Bristow J."/>
            <person name="Eisen J.A."/>
            <person name="Markowitz V."/>
            <person name="Hugenholtz P."/>
            <person name="Kyrpides N.C."/>
            <person name="Klenk H.P."/>
            <person name="Lapidus A."/>
        </authorList>
    </citation>
    <scope>NUCLEOTIDE SEQUENCE [LARGE SCALE GENOMIC DNA]</scope>
    <source>
        <strain evidence="2">ATCC 27377 / DSM 6068 / ICPB 4128</strain>
    </source>
</reference>
<name>D2R9G1_PIRSD</name>
<dbReference type="AlphaFoldDB" id="D2R9G1"/>
<dbReference type="STRING" id="530564.Psta_3047"/>
<dbReference type="HOGENOM" id="CLU_1538659_0_0_0"/>